<dbReference type="SUPFAM" id="SSF144083">
    <property type="entry name" value="Magnesium transport protein CorA, transmembrane region"/>
    <property type="match status" value="1"/>
</dbReference>
<dbReference type="Gene3D" id="1.20.58.340">
    <property type="entry name" value="Magnesium transport protein CorA, transmembrane region"/>
    <property type="match status" value="2"/>
</dbReference>
<dbReference type="InterPro" id="IPR045861">
    <property type="entry name" value="CorA_cytoplasmic_dom"/>
</dbReference>
<dbReference type="Pfam" id="PF01544">
    <property type="entry name" value="CorA"/>
    <property type="match status" value="1"/>
</dbReference>
<keyword evidence="8" id="KW-0406">Ion transport</keyword>
<dbReference type="RefSeq" id="WP_208848439.1">
    <property type="nucleotide sequence ID" value="NZ_JAGGDJ010000011.1"/>
</dbReference>
<comment type="caution">
    <text evidence="9">The sequence shown here is derived from an EMBL/GenBank/DDBJ whole genome shotgun (WGS) entry which is preliminary data.</text>
</comment>
<evidence type="ECO:0000256" key="5">
    <source>
        <dbReference type="ARBA" id="ARBA00022692"/>
    </source>
</evidence>
<evidence type="ECO:0000313" key="9">
    <source>
        <dbReference type="EMBL" id="MBO7745595.1"/>
    </source>
</evidence>
<comment type="subcellular location">
    <subcellularLocation>
        <location evidence="1">Cell membrane</location>
        <topology evidence="1">Multi-pass membrane protein</topology>
    </subcellularLocation>
    <subcellularLocation>
        <location evidence="8">Membrane</location>
        <topology evidence="8">Multi-pass membrane protein</topology>
    </subcellularLocation>
</comment>
<feature type="transmembrane region" description="Helical" evidence="8">
    <location>
        <begin position="259"/>
        <end position="278"/>
    </location>
</feature>
<dbReference type="EMBL" id="JAGGDJ010000011">
    <property type="protein sequence ID" value="MBO7745595.1"/>
    <property type="molecule type" value="Genomic_DNA"/>
</dbReference>
<feature type="transmembrane region" description="Helical" evidence="8">
    <location>
        <begin position="290"/>
        <end position="310"/>
    </location>
</feature>
<dbReference type="Proteomes" id="UP000670947">
    <property type="component" value="Unassembled WGS sequence"/>
</dbReference>
<dbReference type="NCBIfam" id="TIGR00383">
    <property type="entry name" value="corA"/>
    <property type="match status" value="1"/>
</dbReference>
<name>A0ABS3WBA4_9BACL</name>
<accession>A0ABS3WBA4</accession>
<dbReference type="InterPro" id="IPR004488">
    <property type="entry name" value="Mg/Co-transport_prot_CorA"/>
</dbReference>
<evidence type="ECO:0000256" key="7">
    <source>
        <dbReference type="ARBA" id="ARBA00023136"/>
    </source>
</evidence>
<evidence type="ECO:0000256" key="4">
    <source>
        <dbReference type="ARBA" id="ARBA00022475"/>
    </source>
</evidence>
<dbReference type="CDD" id="cd12831">
    <property type="entry name" value="TmCorA-like_u2"/>
    <property type="match status" value="1"/>
</dbReference>
<evidence type="ECO:0000256" key="8">
    <source>
        <dbReference type="RuleBase" id="RU362010"/>
    </source>
</evidence>
<keyword evidence="3 8" id="KW-0813">Transport</keyword>
<keyword evidence="7 8" id="KW-0472">Membrane</keyword>
<evidence type="ECO:0000256" key="2">
    <source>
        <dbReference type="ARBA" id="ARBA00009765"/>
    </source>
</evidence>
<keyword evidence="10" id="KW-1185">Reference proteome</keyword>
<evidence type="ECO:0000256" key="6">
    <source>
        <dbReference type="ARBA" id="ARBA00022989"/>
    </source>
</evidence>
<keyword evidence="8" id="KW-0460">Magnesium</keyword>
<dbReference type="InterPro" id="IPR045863">
    <property type="entry name" value="CorA_TM1_TM2"/>
</dbReference>
<sequence length="317" mass="37360">MIRILAATEDKRMVQLSSLEELKDYAVTWFWVDFMAPSAEEALLLGEGHFHFHPLAIEDCLYYLQRPKLDHYDDVHFLVLHAMSADTLETQEVDLFLGPNYLVSYHKHPRRELLRAWEKVLHKPHWETHGCIHAAYVVIDELVDEYFPAAQAIEDQILEFATGSNDQGTRQKLEQVFDMRNRLLKLRKTVLPMRELLYRIQNTQRIENLNRYQMFFTDVYDHLLKLAEIVESNREMTSDLRDHYMSLSANRMNTIMKTLTVITVIFMPLTFIAGVYGMNFENMPELKWHTGYYGVLIIMGIVALGMFAWFKVKGWFD</sequence>
<protein>
    <recommendedName>
        <fullName evidence="8">Magnesium transport protein CorA</fullName>
    </recommendedName>
</protein>
<proteinExistence type="inferred from homology"/>
<dbReference type="PANTHER" id="PTHR46494:SF1">
    <property type="entry name" value="CORA FAMILY METAL ION TRANSPORTER (EUROFUNG)"/>
    <property type="match status" value="1"/>
</dbReference>
<dbReference type="InterPro" id="IPR002523">
    <property type="entry name" value="MgTranspt_CorA/ZnTranspt_ZntB"/>
</dbReference>
<keyword evidence="4 8" id="KW-1003">Cell membrane</keyword>
<keyword evidence="6 8" id="KW-1133">Transmembrane helix</keyword>
<dbReference type="Gene3D" id="3.30.460.20">
    <property type="entry name" value="CorA soluble domain-like"/>
    <property type="match status" value="1"/>
</dbReference>
<gene>
    <name evidence="8 9" type="primary">corA</name>
    <name evidence="9" type="ORF">I8J29_15400</name>
</gene>
<dbReference type="SUPFAM" id="SSF143865">
    <property type="entry name" value="CorA soluble domain-like"/>
    <property type="match status" value="1"/>
</dbReference>
<reference evidence="9 10" key="1">
    <citation type="submission" date="2021-03" db="EMBL/GenBank/DDBJ databases">
        <title>Paenibacillus artemisicola MWE-103 whole genome sequence.</title>
        <authorList>
            <person name="Ham Y.J."/>
        </authorList>
    </citation>
    <scope>NUCLEOTIDE SEQUENCE [LARGE SCALE GENOMIC DNA]</scope>
    <source>
        <strain evidence="9 10">MWE-103</strain>
    </source>
</reference>
<evidence type="ECO:0000313" key="10">
    <source>
        <dbReference type="Proteomes" id="UP000670947"/>
    </source>
</evidence>
<evidence type="ECO:0000256" key="3">
    <source>
        <dbReference type="ARBA" id="ARBA00022448"/>
    </source>
</evidence>
<evidence type="ECO:0000256" key="1">
    <source>
        <dbReference type="ARBA" id="ARBA00004651"/>
    </source>
</evidence>
<comment type="similarity">
    <text evidence="2 8">Belongs to the CorA metal ion transporter (MIT) (TC 1.A.35) family.</text>
</comment>
<dbReference type="PANTHER" id="PTHR46494">
    <property type="entry name" value="CORA FAMILY METAL ION TRANSPORTER (EUROFUNG)"/>
    <property type="match status" value="1"/>
</dbReference>
<keyword evidence="5 8" id="KW-0812">Transmembrane</keyword>
<organism evidence="9 10">
    <name type="scientific">Paenibacillus artemisiicola</name>
    <dbReference type="NCBI Taxonomy" id="1172618"/>
    <lineage>
        <taxon>Bacteria</taxon>
        <taxon>Bacillati</taxon>
        <taxon>Bacillota</taxon>
        <taxon>Bacilli</taxon>
        <taxon>Bacillales</taxon>
        <taxon>Paenibacillaceae</taxon>
        <taxon>Paenibacillus</taxon>
    </lineage>
</organism>
<comment type="function">
    <text evidence="8">Mediates influx of magnesium ions.</text>
</comment>